<dbReference type="InterPro" id="IPR004150">
    <property type="entry name" value="NAD_DNA_ligase_OB"/>
</dbReference>
<dbReference type="EMBL" id="QXDF01000001">
    <property type="protein sequence ID" value="RIA55721.1"/>
    <property type="molecule type" value="Genomic_DNA"/>
</dbReference>
<comment type="catalytic activity">
    <reaction evidence="13 15 16">
        <text>NAD(+) + (deoxyribonucleotide)n-3'-hydroxyl + 5'-phospho-(deoxyribonucleotide)m = (deoxyribonucleotide)n+m + AMP + beta-nicotinamide D-nucleotide.</text>
        <dbReference type="EC" id="6.5.1.2"/>
    </reaction>
</comment>
<dbReference type="InterPro" id="IPR013840">
    <property type="entry name" value="DNAligase_N"/>
</dbReference>
<evidence type="ECO:0000259" key="18">
    <source>
        <dbReference type="PROSITE" id="PS50172"/>
    </source>
</evidence>
<keyword evidence="8 15" id="KW-0862">Zinc</keyword>
<dbReference type="InterPro" id="IPR012340">
    <property type="entry name" value="NA-bd_OB-fold"/>
</dbReference>
<dbReference type="SUPFAM" id="SSF56091">
    <property type="entry name" value="DNA ligase/mRNA capping enzyme, catalytic domain"/>
    <property type="match status" value="1"/>
</dbReference>
<keyword evidence="10 15" id="KW-0520">NAD</keyword>
<feature type="region of interest" description="Disordered" evidence="17">
    <location>
        <begin position="1"/>
        <end position="20"/>
    </location>
</feature>
<feature type="binding site" evidence="15">
    <location>
        <begin position="42"/>
        <end position="46"/>
    </location>
    <ligand>
        <name>NAD(+)</name>
        <dbReference type="ChEBI" id="CHEBI:57540"/>
    </ligand>
</feature>
<evidence type="ECO:0000256" key="9">
    <source>
        <dbReference type="ARBA" id="ARBA00022842"/>
    </source>
</evidence>
<evidence type="ECO:0000256" key="12">
    <source>
        <dbReference type="ARBA" id="ARBA00023211"/>
    </source>
</evidence>
<dbReference type="Gene3D" id="2.40.50.140">
    <property type="entry name" value="Nucleic acid-binding proteins"/>
    <property type="match status" value="1"/>
</dbReference>
<dbReference type="HAMAP" id="MF_01588">
    <property type="entry name" value="DNA_ligase_A"/>
    <property type="match status" value="1"/>
</dbReference>
<dbReference type="GO" id="GO:0046872">
    <property type="term" value="F:metal ion binding"/>
    <property type="evidence" value="ECO:0007669"/>
    <property type="project" value="UniProtKB-KW"/>
</dbReference>
<feature type="binding site" evidence="15">
    <location>
        <position position="144"/>
    </location>
    <ligand>
        <name>NAD(+)</name>
        <dbReference type="ChEBI" id="CHEBI:57540"/>
    </ligand>
</feature>
<comment type="cofactor">
    <cofactor evidence="15">
        <name>Mg(2+)</name>
        <dbReference type="ChEBI" id="CHEBI:18420"/>
    </cofactor>
    <cofactor evidence="15">
        <name>Mn(2+)</name>
        <dbReference type="ChEBI" id="CHEBI:29035"/>
    </cofactor>
</comment>
<dbReference type="FunFam" id="2.40.50.140:FF:000012">
    <property type="entry name" value="DNA ligase"/>
    <property type="match status" value="1"/>
</dbReference>
<dbReference type="SMART" id="SM00278">
    <property type="entry name" value="HhH1"/>
    <property type="match status" value="4"/>
</dbReference>
<dbReference type="InterPro" id="IPR041663">
    <property type="entry name" value="DisA/LigA_HHH"/>
</dbReference>
<keyword evidence="12 15" id="KW-0464">Manganese</keyword>
<dbReference type="InterPro" id="IPR033136">
    <property type="entry name" value="DNA_ligase_CS"/>
</dbReference>
<dbReference type="Pfam" id="PF01653">
    <property type="entry name" value="DNA_ligase_aden"/>
    <property type="match status" value="1"/>
</dbReference>
<evidence type="ECO:0000256" key="15">
    <source>
        <dbReference type="HAMAP-Rule" id="MF_01588"/>
    </source>
</evidence>
<dbReference type="Pfam" id="PF00533">
    <property type="entry name" value="BRCT"/>
    <property type="match status" value="1"/>
</dbReference>
<comment type="caution">
    <text evidence="19">The sequence shown here is derived from an EMBL/GenBank/DDBJ whole genome shotgun (WGS) entry which is preliminary data.</text>
</comment>
<dbReference type="OrthoDB" id="9759736at2"/>
<feature type="binding site" evidence="15">
    <location>
        <position position="322"/>
    </location>
    <ligand>
        <name>NAD(+)</name>
        <dbReference type="ChEBI" id="CHEBI:57540"/>
    </ligand>
</feature>
<dbReference type="CDD" id="cd17748">
    <property type="entry name" value="BRCT_DNA_ligase_like"/>
    <property type="match status" value="1"/>
</dbReference>
<dbReference type="Proteomes" id="UP000266273">
    <property type="component" value="Unassembled WGS sequence"/>
</dbReference>
<dbReference type="GO" id="GO:0003677">
    <property type="term" value="F:DNA binding"/>
    <property type="evidence" value="ECO:0007669"/>
    <property type="project" value="InterPro"/>
</dbReference>
<feature type="binding site" evidence="15">
    <location>
        <position position="432"/>
    </location>
    <ligand>
        <name>Zn(2+)</name>
        <dbReference type="ChEBI" id="CHEBI:29105"/>
    </ligand>
</feature>
<dbReference type="Gene3D" id="1.10.150.20">
    <property type="entry name" value="5' to 3' exonuclease, C-terminal subdomain"/>
    <property type="match status" value="2"/>
</dbReference>
<dbReference type="NCBIfam" id="TIGR00575">
    <property type="entry name" value="dnlj"/>
    <property type="match status" value="1"/>
</dbReference>
<organism evidence="19 20">
    <name type="scientific">Dichotomicrobium thermohalophilum</name>
    <dbReference type="NCBI Taxonomy" id="933063"/>
    <lineage>
        <taxon>Bacteria</taxon>
        <taxon>Pseudomonadati</taxon>
        <taxon>Pseudomonadota</taxon>
        <taxon>Alphaproteobacteria</taxon>
        <taxon>Hyphomicrobiales</taxon>
        <taxon>Hyphomicrobiaceae</taxon>
        <taxon>Dichotomicrobium</taxon>
    </lineage>
</organism>
<dbReference type="FunFam" id="1.10.150.20:FF:000006">
    <property type="entry name" value="DNA ligase"/>
    <property type="match status" value="1"/>
</dbReference>
<dbReference type="SMART" id="SM00532">
    <property type="entry name" value="LIGANc"/>
    <property type="match status" value="1"/>
</dbReference>
<dbReference type="PIRSF" id="PIRSF001604">
    <property type="entry name" value="LigA"/>
    <property type="match status" value="1"/>
</dbReference>
<dbReference type="SUPFAM" id="SSF50249">
    <property type="entry name" value="Nucleic acid-binding proteins"/>
    <property type="match status" value="1"/>
</dbReference>
<keyword evidence="20" id="KW-1185">Reference proteome</keyword>
<sequence>MARKAVEKLSKDEAREEADDLRKEITHHDYLYYVKNRPEISDAEYDRLFERLQKIEDRFPDLVTPDSPTRRVGAPPASSHPTVEHVAPMLSLNAVHEAKEVKDFLTFLGKEVGDDAPLVLEPKFDGLSVELVYEDGVFARGVTRGDGQSGEDITDNLATIGALPLRLQNADDAPDPLAVRGEVFLPKADFQDANKERVERGEEPFANPRNAAAGLARRLDSEAVARYPLDIYVYDLLTPDTDEWSSHWALLERFRDWGFRTNKENRRVAGFEEVEAAYNDLLDQRDDLDYEIDGVVLKLDDLAARERLGTRARSPRWAVAWKFPPREEQTTIADIVVQVGRTGILTPVALLEPVDVGGVTISRATLHNAEEVARKDLRVGDTVRIKRAGDVIPEVAERVPQPGVERGPEFEMPDKCPSCGTEVVKEGAYTVCPAGIACPAQLKGHLTHYGSREAMDIDGLGEKTVQQLVERGMVEDLADLYDLSEDDLRTLEGFAETSAHNLYTAIHETTSPPLDRFLYALGIRHVGGRTARLISRELGTLDAVVSADAERLQSIPDIGPEVAQSVADFFDTERNRKVLNRIREAGVKPKEVATPEATPLDGKTFVFTGALEGFTREEAERKVERLGGRAASSVSSNTDYVVAGSDPGQKLDEARDLGVEVIDEEAFVKLCEG</sequence>
<dbReference type="AlphaFoldDB" id="A0A397QBV9"/>
<dbReference type="Gene3D" id="3.40.50.10190">
    <property type="entry name" value="BRCT domain"/>
    <property type="match status" value="1"/>
</dbReference>
<dbReference type="Pfam" id="PF12826">
    <property type="entry name" value="HHH_2"/>
    <property type="match status" value="1"/>
</dbReference>
<evidence type="ECO:0000256" key="13">
    <source>
        <dbReference type="ARBA" id="ARBA00034005"/>
    </source>
</evidence>
<keyword evidence="5 15" id="KW-0235">DNA replication</keyword>
<dbReference type="GO" id="GO:0003911">
    <property type="term" value="F:DNA ligase (NAD+) activity"/>
    <property type="evidence" value="ECO:0007669"/>
    <property type="project" value="UniProtKB-UniRule"/>
</dbReference>
<dbReference type="SUPFAM" id="SSF52113">
    <property type="entry name" value="BRCT domain"/>
    <property type="match status" value="1"/>
</dbReference>
<dbReference type="PROSITE" id="PS50172">
    <property type="entry name" value="BRCT"/>
    <property type="match status" value="1"/>
</dbReference>
<dbReference type="Pfam" id="PF14520">
    <property type="entry name" value="HHH_5"/>
    <property type="match status" value="1"/>
</dbReference>
<evidence type="ECO:0000256" key="7">
    <source>
        <dbReference type="ARBA" id="ARBA00022763"/>
    </source>
</evidence>
<dbReference type="PROSITE" id="PS01056">
    <property type="entry name" value="DNA_LIGASE_N2"/>
    <property type="match status" value="1"/>
</dbReference>
<evidence type="ECO:0000256" key="16">
    <source>
        <dbReference type="RuleBase" id="RU000618"/>
    </source>
</evidence>
<proteinExistence type="inferred from homology"/>
<dbReference type="GO" id="GO:0006281">
    <property type="term" value="P:DNA repair"/>
    <property type="evidence" value="ECO:0007669"/>
    <property type="project" value="UniProtKB-KW"/>
</dbReference>
<name>A0A397QBV9_9HYPH</name>
<comment type="function">
    <text evidence="1 15">DNA ligase that catalyzes the formation of phosphodiester linkages between 5'-phosphoryl and 3'-hydroxyl groups in double-stranded DNA using NAD as a coenzyme and as the energy source for the reaction. It is essential for DNA replication and repair of damaged DNA.</text>
</comment>
<dbReference type="PANTHER" id="PTHR23389:SF9">
    <property type="entry name" value="DNA LIGASE"/>
    <property type="match status" value="1"/>
</dbReference>
<comment type="similarity">
    <text evidence="14 15">Belongs to the NAD-dependent DNA ligase family. LigA subfamily.</text>
</comment>
<evidence type="ECO:0000256" key="2">
    <source>
        <dbReference type="ARBA" id="ARBA00012722"/>
    </source>
</evidence>
<dbReference type="GO" id="GO:0006260">
    <property type="term" value="P:DNA replication"/>
    <property type="evidence" value="ECO:0007669"/>
    <property type="project" value="UniProtKB-KW"/>
</dbReference>
<feature type="binding site" evidence="15">
    <location>
        <position position="419"/>
    </location>
    <ligand>
        <name>Zn(2+)</name>
        <dbReference type="ChEBI" id="CHEBI:29105"/>
    </ligand>
</feature>
<dbReference type="InterPro" id="IPR036420">
    <property type="entry name" value="BRCT_dom_sf"/>
</dbReference>
<dbReference type="Gene3D" id="3.30.470.30">
    <property type="entry name" value="DNA ligase/mRNA capping enzyme"/>
    <property type="match status" value="1"/>
</dbReference>
<dbReference type="SMART" id="SM00292">
    <property type="entry name" value="BRCT"/>
    <property type="match status" value="1"/>
</dbReference>
<dbReference type="SUPFAM" id="SSF47781">
    <property type="entry name" value="RuvA domain 2-like"/>
    <property type="match status" value="1"/>
</dbReference>
<accession>A0A397QBV9</accession>
<keyword evidence="9 15" id="KW-0460">Magnesium</keyword>
<feature type="binding site" evidence="15">
    <location>
        <position position="416"/>
    </location>
    <ligand>
        <name>Zn(2+)</name>
        <dbReference type="ChEBI" id="CHEBI:29105"/>
    </ligand>
</feature>
<feature type="region of interest" description="Disordered" evidence="17">
    <location>
        <begin position="60"/>
        <end position="82"/>
    </location>
</feature>
<dbReference type="InterPro" id="IPR010994">
    <property type="entry name" value="RuvA_2-like"/>
</dbReference>
<evidence type="ECO:0000256" key="11">
    <source>
        <dbReference type="ARBA" id="ARBA00023204"/>
    </source>
</evidence>
<dbReference type="Pfam" id="PF03120">
    <property type="entry name" value="OB_DNA_ligase"/>
    <property type="match status" value="1"/>
</dbReference>
<feature type="binding site" evidence="15">
    <location>
        <position position="121"/>
    </location>
    <ligand>
        <name>NAD(+)</name>
        <dbReference type="ChEBI" id="CHEBI:57540"/>
    </ligand>
</feature>
<dbReference type="CDD" id="cd00114">
    <property type="entry name" value="LIGANc"/>
    <property type="match status" value="1"/>
</dbReference>
<feature type="binding site" evidence="15">
    <location>
        <position position="182"/>
    </location>
    <ligand>
        <name>NAD(+)</name>
        <dbReference type="ChEBI" id="CHEBI:57540"/>
    </ligand>
</feature>
<reference evidence="19 20" key="1">
    <citation type="submission" date="2018-08" db="EMBL/GenBank/DDBJ databases">
        <title>Genomic Encyclopedia of Archaeal and Bacterial Type Strains, Phase II (KMG-II): from individual species to whole genera.</title>
        <authorList>
            <person name="Goeker M."/>
        </authorList>
    </citation>
    <scope>NUCLEOTIDE SEQUENCE [LARGE SCALE GENOMIC DNA]</scope>
    <source>
        <strain evidence="19 20">DSM 5002</strain>
    </source>
</reference>
<dbReference type="EC" id="6.5.1.2" evidence="2 15"/>
<dbReference type="InterPro" id="IPR001679">
    <property type="entry name" value="DNA_ligase"/>
</dbReference>
<dbReference type="Pfam" id="PF22745">
    <property type="entry name" value="Nlig-Ia"/>
    <property type="match status" value="1"/>
</dbReference>
<feature type="domain" description="BRCT" evidence="18">
    <location>
        <begin position="595"/>
        <end position="673"/>
    </location>
</feature>
<dbReference type="Gene3D" id="1.10.287.610">
    <property type="entry name" value="Helix hairpin bin"/>
    <property type="match status" value="1"/>
</dbReference>
<dbReference type="FunFam" id="1.10.287.610:FF:000002">
    <property type="entry name" value="DNA ligase"/>
    <property type="match status" value="1"/>
</dbReference>
<evidence type="ECO:0000256" key="8">
    <source>
        <dbReference type="ARBA" id="ARBA00022833"/>
    </source>
</evidence>
<evidence type="ECO:0000256" key="4">
    <source>
        <dbReference type="ARBA" id="ARBA00022598"/>
    </source>
</evidence>
<keyword evidence="7 15" id="KW-0227">DNA damage</keyword>
<dbReference type="InterPro" id="IPR001357">
    <property type="entry name" value="BRCT_dom"/>
</dbReference>
<dbReference type="FunFam" id="1.10.150.20:FF:000007">
    <property type="entry name" value="DNA ligase"/>
    <property type="match status" value="1"/>
</dbReference>
<dbReference type="InterPro" id="IPR018239">
    <property type="entry name" value="DNA_ligase_AS"/>
</dbReference>
<evidence type="ECO:0000256" key="3">
    <source>
        <dbReference type="ARBA" id="ARBA00013308"/>
    </source>
</evidence>
<keyword evidence="6 15" id="KW-0479">Metal-binding</keyword>
<keyword evidence="11 15" id="KW-0234">DNA repair</keyword>
<evidence type="ECO:0000256" key="6">
    <source>
        <dbReference type="ARBA" id="ARBA00022723"/>
    </source>
</evidence>
<feature type="binding site" evidence="15">
    <location>
        <begin position="91"/>
        <end position="92"/>
    </location>
    <ligand>
        <name>NAD(+)</name>
        <dbReference type="ChEBI" id="CHEBI:57540"/>
    </ligand>
</feature>
<feature type="binding site" evidence="15">
    <location>
        <position position="298"/>
    </location>
    <ligand>
        <name>NAD(+)</name>
        <dbReference type="ChEBI" id="CHEBI:57540"/>
    </ligand>
</feature>
<gene>
    <name evidence="15" type="primary">ligA</name>
    <name evidence="19" type="ORF">BXY53_0797</name>
</gene>
<dbReference type="InterPro" id="IPR003583">
    <property type="entry name" value="Hlx-hairpin-Hlx_DNA-bd_motif"/>
</dbReference>
<evidence type="ECO:0000256" key="10">
    <source>
        <dbReference type="ARBA" id="ARBA00023027"/>
    </source>
</evidence>
<keyword evidence="4 15" id="KW-0436">Ligase</keyword>
<evidence type="ECO:0000256" key="14">
    <source>
        <dbReference type="ARBA" id="ARBA00060881"/>
    </source>
</evidence>
<dbReference type="RefSeq" id="WP_119060585.1">
    <property type="nucleotide sequence ID" value="NZ_QXDF01000001.1"/>
</dbReference>
<dbReference type="InterPro" id="IPR013839">
    <property type="entry name" value="DNAligase_adenylation"/>
</dbReference>
<evidence type="ECO:0000256" key="17">
    <source>
        <dbReference type="SAM" id="MobiDB-lite"/>
    </source>
</evidence>
<dbReference type="NCBIfam" id="NF005932">
    <property type="entry name" value="PRK07956.1"/>
    <property type="match status" value="1"/>
</dbReference>
<protein>
    <recommendedName>
        <fullName evidence="3 15">DNA ligase</fullName>
        <ecNumber evidence="2 15">6.5.1.2</ecNumber>
    </recommendedName>
    <alternativeName>
        <fullName evidence="15">Polydeoxyribonucleotide synthase [NAD(+)]</fullName>
    </alternativeName>
</protein>
<dbReference type="PANTHER" id="PTHR23389">
    <property type="entry name" value="CHROMOSOME TRANSMISSION FIDELITY FACTOR 18"/>
    <property type="match status" value="1"/>
</dbReference>
<evidence type="ECO:0000313" key="20">
    <source>
        <dbReference type="Proteomes" id="UP000266273"/>
    </source>
</evidence>
<evidence type="ECO:0000313" key="19">
    <source>
        <dbReference type="EMBL" id="RIA55721.1"/>
    </source>
</evidence>
<feature type="active site" description="N6-AMP-lysine intermediate" evidence="15">
    <location>
        <position position="123"/>
    </location>
</feature>
<evidence type="ECO:0000256" key="5">
    <source>
        <dbReference type="ARBA" id="ARBA00022705"/>
    </source>
</evidence>
<feature type="binding site" evidence="15">
    <location>
        <position position="438"/>
    </location>
    <ligand>
        <name>Zn(2+)</name>
        <dbReference type="ChEBI" id="CHEBI:29105"/>
    </ligand>
</feature>
<evidence type="ECO:0000256" key="1">
    <source>
        <dbReference type="ARBA" id="ARBA00004067"/>
    </source>
</evidence>
<dbReference type="PROSITE" id="PS01055">
    <property type="entry name" value="DNA_LIGASE_N1"/>
    <property type="match status" value="1"/>
</dbReference>